<keyword evidence="6" id="KW-0732">Signal</keyword>
<feature type="chain" id="PRO_5019235736" description="diguanylate cyclase" evidence="6">
    <location>
        <begin position="30"/>
        <end position="635"/>
    </location>
</feature>
<dbReference type="PANTHER" id="PTHR45138">
    <property type="entry name" value="REGULATORY COMPONENTS OF SENSORY TRANSDUCTION SYSTEM"/>
    <property type="match status" value="1"/>
</dbReference>
<comment type="catalytic activity">
    <reaction evidence="2">
        <text>2 GTP = 3',3'-c-di-GMP + 2 diphosphate</text>
        <dbReference type="Rhea" id="RHEA:24898"/>
        <dbReference type="ChEBI" id="CHEBI:33019"/>
        <dbReference type="ChEBI" id="CHEBI:37565"/>
        <dbReference type="ChEBI" id="CHEBI:58805"/>
        <dbReference type="EC" id="2.7.7.65"/>
    </reaction>
</comment>
<feature type="signal peptide" evidence="6">
    <location>
        <begin position="1"/>
        <end position="29"/>
    </location>
</feature>
<dbReference type="CDD" id="cd01949">
    <property type="entry name" value="GGDEF"/>
    <property type="match status" value="1"/>
</dbReference>
<keyword evidence="5" id="KW-0472">Membrane</keyword>
<reference evidence="9" key="1">
    <citation type="journal article" date="2018" name="Front. Microbiol.">
        <title>Genome-Based Analysis Reveals the Taxonomy and Diversity of the Family Idiomarinaceae.</title>
        <authorList>
            <person name="Liu Y."/>
            <person name="Lai Q."/>
            <person name="Shao Z."/>
        </authorList>
    </citation>
    <scope>NUCLEOTIDE SEQUENCE [LARGE SCALE GENOMIC DNA]</scope>
    <source>
        <strain evidence="9">R22</strain>
    </source>
</reference>
<dbReference type="EMBL" id="PIQC01000003">
    <property type="protein sequence ID" value="RUO71658.1"/>
    <property type="molecule type" value="Genomic_DNA"/>
</dbReference>
<comment type="caution">
    <text evidence="8">The sequence shown here is derived from an EMBL/GenBank/DDBJ whole genome shotgun (WGS) entry which is preliminary data.</text>
</comment>
<dbReference type="PROSITE" id="PS50005">
    <property type="entry name" value="TPR"/>
    <property type="match status" value="1"/>
</dbReference>
<accession>A0A432Z197</accession>
<dbReference type="SMART" id="SM00028">
    <property type="entry name" value="TPR"/>
    <property type="match status" value="5"/>
</dbReference>
<dbReference type="InterPro" id="IPR011990">
    <property type="entry name" value="TPR-like_helical_dom_sf"/>
</dbReference>
<dbReference type="SMART" id="SM00267">
    <property type="entry name" value="GGDEF"/>
    <property type="match status" value="1"/>
</dbReference>
<evidence type="ECO:0000259" key="7">
    <source>
        <dbReference type="PROSITE" id="PS50887"/>
    </source>
</evidence>
<keyword evidence="9" id="KW-1185">Reference proteome</keyword>
<gene>
    <name evidence="8" type="ORF">CWI78_03850</name>
</gene>
<dbReference type="InterPro" id="IPR050469">
    <property type="entry name" value="Diguanylate_Cyclase"/>
</dbReference>
<dbReference type="OrthoDB" id="6191081at2"/>
<dbReference type="EC" id="2.7.7.65" evidence="1"/>
<evidence type="ECO:0000256" key="1">
    <source>
        <dbReference type="ARBA" id="ARBA00012528"/>
    </source>
</evidence>
<keyword evidence="4" id="KW-0175">Coiled coil</keyword>
<sequence length="635" mass="72274">MHNLENFTVRCLKPLVWLTVFLVSFSAAAQNPNPAARDYTGLEIALENQLKNISDAEQYAAKIQSLTQEYAPHSLREKAYLDYLACVNNIEIKSASYSSKATIVEQKNFTLADYLCEQDKFSKAGESGKAFDRVLVAYLMQSEVSSAPLRYLSAFLYANESLRKGRLAQGIEATRIMLAIARENHFQHLQSSTYSIRALLQADLKDFESALKNIDRAIELAETNYDRSNRLLDKGYILSFAGRNEEAIALYDDLLKLESSQGDYELKLIVWSNLHYIYANTGQLEKNLALTEDMLNLAKDKASQYYVAAAKMSRAYALLEAGQYEKASKLFKEADQWYLENGYDLRTAEGYEDWAVLLQEQSYSQEAYAYLKKSVELYRELESKDGHSENDTIEALLEAEQKQQALAEAEQSIAFMEARQKAQAQLIAAIVISALLILAIGLFAHFRLKRLNRALDSANAALEHENHHDPLTGAHNRRYFYRFLEEEKLRKDRTQAFIGLIDIDHFKTLNDTYGHDVGDEVLQILVKRLKYATKNDDKVIRWGGEEFLIYLAVNGSIDETRLALQRIIAEVNSQPFSVGQQVLGVTISMGFKVVELSADIHHEVKQVDNYLYQAKREGRQRAIGQFNDQLSLEQI</sequence>
<evidence type="ECO:0000256" key="3">
    <source>
        <dbReference type="PROSITE-ProRule" id="PRU00339"/>
    </source>
</evidence>
<keyword evidence="5" id="KW-0812">Transmembrane</keyword>
<name>A0A432Z197_9GAMM</name>
<evidence type="ECO:0000313" key="9">
    <source>
        <dbReference type="Proteomes" id="UP000288058"/>
    </source>
</evidence>
<proteinExistence type="predicted"/>
<dbReference type="GO" id="GO:0052621">
    <property type="term" value="F:diguanylate cyclase activity"/>
    <property type="evidence" value="ECO:0007669"/>
    <property type="project" value="UniProtKB-EC"/>
</dbReference>
<dbReference type="GO" id="GO:1902201">
    <property type="term" value="P:negative regulation of bacterial-type flagellum-dependent cell motility"/>
    <property type="evidence" value="ECO:0007669"/>
    <property type="project" value="TreeGrafter"/>
</dbReference>
<evidence type="ECO:0000256" key="5">
    <source>
        <dbReference type="SAM" id="Phobius"/>
    </source>
</evidence>
<dbReference type="InterPro" id="IPR019734">
    <property type="entry name" value="TPR_rpt"/>
</dbReference>
<dbReference type="SUPFAM" id="SSF55073">
    <property type="entry name" value="Nucleotide cyclase"/>
    <property type="match status" value="1"/>
</dbReference>
<dbReference type="Proteomes" id="UP000288058">
    <property type="component" value="Unassembled WGS sequence"/>
</dbReference>
<dbReference type="Pfam" id="PF00990">
    <property type="entry name" value="GGDEF"/>
    <property type="match status" value="1"/>
</dbReference>
<dbReference type="GO" id="GO:0005886">
    <property type="term" value="C:plasma membrane"/>
    <property type="evidence" value="ECO:0007669"/>
    <property type="project" value="TreeGrafter"/>
</dbReference>
<evidence type="ECO:0000313" key="8">
    <source>
        <dbReference type="EMBL" id="RUO71658.1"/>
    </source>
</evidence>
<dbReference type="InterPro" id="IPR000160">
    <property type="entry name" value="GGDEF_dom"/>
</dbReference>
<dbReference type="InterPro" id="IPR043128">
    <property type="entry name" value="Rev_trsase/Diguanyl_cyclase"/>
</dbReference>
<dbReference type="NCBIfam" id="TIGR00254">
    <property type="entry name" value="GGDEF"/>
    <property type="match status" value="1"/>
</dbReference>
<dbReference type="InterPro" id="IPR029787">
    <property type="entry name" value="Nucleotide_cyclase"/>
</dbReference>
<dbReference type="SUPFAM" id="SSF48452">
    <property type="entry name" value="TPR-like"/>
    <property type="match status" value="2"/>
</dbReference>
<dbReference type="GO" id="GO:0043709">
    <property type="term" value="P:cell adhesion involved in single-species biofilm formation"/>
    <property type="evidence" value="ECO:0007669"/>
    <property type="project" value="TreeGrafter"/>
</dbReference>
<dbReference type="Gene3D" id="1.25.40.10">
    <property type="entry name" value="Tetratricopeptide repeat domain"/>
    <property type="match status" value="2"/>
</dbReference>
<organism evidence="8 9">
    <name type="scientific">Idiomarina ramblicola</name>
    <dbReference type="NCBI Taxonomy" id="263724"/>
    <lineage>
        <taxon>Bacteria</taxon>
        <taxon>Pseudomonadati</taxon>
        <taxon>Pseudomonadota</taxon>
        <taxon>Gammaproteobacteria</taxon>
        <taxon>Alteromonadales</taxon>
        <taxon>Idiomarinaceae</taxon>
        <taxon>Idiomarina</taxon>
    </lineage>
</organism>
<keyword evidence="5" id="KW-1133">Transmembrane helix</keyword>
<feature type="coiled-coil region" evidence="4">
    <location>
        <begin position="197"/>
        <end position="224"/>
    </location>
</feature>
<protein>
    <recommendedName>
        <fullName evidence="1">diguanylate cyclase</fullName>
        <ecNumber evidence="1">2.7.7.65</ecNumber>
    </recommendedName>
</protein>
<dbReference type="PROSITE" id="PS50887">
    <property type="entry name" value="GGDEF"/>
    <property type="match status" value="1"/>
</dbReference>
<feature type="coiled-coil region" evidence="4">
    <location>
        <begin position="390"/>
        <end position="419"/>
    </location>
</feature>
<evidence type="ECO:0000256" key="4">
    <source>
        <dbReference type="SAM" id="Coils"/>
    </source>
</evidence>
<evidence type="ECO:0000256" key="6">
    <source>
        <dbReference type="SAM" id="SignalP"/>
    </source>
</evidence>
<feature type="domain" description="GGDEF" evidence="7">
    <location>
        <begin position="494"/>
        <end position="628"/>
    </location>
</feature>
<evidence type="ECO:0000256" key="2">
    <source>
        <dbReference type="ARBA" id="ARBA00034247"/>
    </source>
</evidence>
<feature type="transmembrane region" description="Helical" evidence="5">
    <location>
        <begin position="426"/>
        <end position="446"/>
    </location>
</feature>
<dbReference type="Gene3D" id="3.30.70.270">
    <property type="match status" value="1"/>
</dbReference>
<feature type="repeat" description="TPR" evidence="3">
    <location>
        <begin position="191"/>
        <end position="224"/>
    </location>
</feature>
<dbReference type="AlphaFoldDB" id="A0A432Z197"/>
<dbReference type="RefSeq" id="WP_126780449.1">
    <property type="nucleotide sequence ID" value="NZ_PIQC01000003.1"/>
</dbReference>
<keyword evidence="3" id="KW-0802">TPR repeat</keyword>
<dbReference type="PANTHER" id="PTHR45138:SF9">
    <property type="entry name" value="DIGUANYLATE CYCLASE DGCM-RELATED"/>
    <property type="match status" value="1"/>
</dbReference>